<evidence type="ECO:0008006" key="3">
    <source>
        <dbReference type="Google" id="ProtNLM"/>
    </source>
</evidence>
<sequence>MKKRVLARNLFPLGVRTSIRIEARFRNRRRWKDGVATLPDGRKFRFVPGARLHDLAPGERVAITYDPVNRIYVVGNSGGSTAPIAVIEAEMTADPAE</sequence>
<dbReference type="Proteomes" id="UP001548832">
    <property type="component" value="Unassembled WGS sequence"/>
</dbReference>
<proteinExistence type="predicted"/>
<dbReference type="EMBL" id="JBEWSZ010000001">
    <property type="protein sequence ID" value="MET2825433.1"/>
    <property type="molecule type" value="Genomic_DNA"/>
</dbReference>
<accession>A0ABV2D7H1</accession>
<organism evidence="1 2">
    <name type="scientific">Mesorhizobium shangrilense</name>
    <dbReference type="NCBI Taxonomy" id="460060"/>
    <lineage>
        <taxon>Bacteria</taxon>
        <taxon>Pseudomonadati</taxon>
        <taxon>Pseudomonadota</taxon>
        <taxon>Alphaproteobacteria</taxon>
        <taxon>Hyphomicrobiales</taxon>
        <taxon>Phyllobacteriaceae</taxon>
        <taxon>Mesorhizobium</taxon>
    </lineage>
</organism>
<dbReference type="RefSeq" id="WP_354457527.1">
    <property type="nucleotide sequence ID" value="NZ_JBEWSZ010000001.1"/>
</dbReference>
<reference evidence="1 2" key="1">
    <citation type="submission" date="2024-06" db="EMBL/GenBank/DDBJ databases">
        <authorList>
            <person name="Kim D.-U."/>
        </authorList>
    </citation>
    <scope>NUCLEOTIDE SEQUENCE [LARGE SCALE GENOMIC DNA]</scope>
    <source>
        <strain evidence="1 2">KACC15460</strain>
    </source>
</reference>
<protein>
    <recommendedName>
        <fullName evidence="3">DUF3592 domain-containing protein</fullName>
    </recommendedName>
</protein>
<name>A0ABV2D7H1_9HYPH</name>
<evidence type="ECO:0000313" key="2">
    <source>
        <dbReference type="Proteomes" id="UP001548832"/>
    </source>
</evidence>
<evidence type="ECO:0000313" key="1">
    <source>
        <dbReference type="EMBL" id="MET2825433.1"/>
    </source>
</evidence>
<keyword evidence="2" id="KW-1185">Reference proteome</keyword>
<gene>
    <name evidence="1" type="ORF">ABVQ20_00420</name>
</gene>
<comment type="caution">
    <text evidence="1">The sequence shown here is derived from an EMBL/GenBank/DDBJ whole genome shotgun (WGS) entry which is preliminary data.</text>
</comment>